<accession>A0AC35ETY9</accession>
<sequence length="87" mass="10083">MKLLIFALVLGVILQAMAAPIESWEIAEDEIDQADLHQAIKNVEKVKKALKAVEASQKLEKMTLHQRTMKSLIWPDEVRDFVWKWIL</sequence>
<organism evidence="1 2">
    <name type="scientific">Panagrolaimus sp. PS1159</name>
    <dbReference type="NCBI Taxonomy" id="55785"/>
    <lineage>
        <taxon>Eukaryota</taxon>
        <taxon>Metazoa</taxon>
        <taxon>Ecdysozoa</taxon>
        <taxon>Nematoda</taxon>
        <taxon>Chromadorea</taxon>
        <taxon>Rhabditida</taxon>
        <taxon>Tylenchina</taxon>
        <taxon>Panagrolaimomorpha</taxon>
        <taxon>Panagrolaimoidea</taxon>
        <taxon>Panagrolaimidae</taxon>
        <taxon>Panagrolaimus</taxon>
    </lineage>
</organism>
<evidence type="ECO:0000313" key="1">
    <source>
        <dbReference type="Proteomes" id="UP000887580"/>
    </source>
</evidence>
<dbReference type="WBParaSite" id="PS1159_v2.g10665.t1">
    <property type="protein sequence ID" value="PS1159_v2.g10665.t1"/>
    <property type="gene ID" value="PS1159_v2.g10665"/>
</dbReference>
<reference evidence="2" key="1">
    <citation type="submission" date="2022-11" db="UniProtKB">
        <authorList>
            <consortium name="WormBaseParasite"/>
        </authorList>
    </citation>
    <scope>IDENTIFICATION</scope>
</reference>
<proteinExistence type="predicted"/>
<name>A0AC35ETY9_9BILA</name>
<evidence type="ECO:0000313" key="2">
    <source>
        <dbReference type="WBParaSite" id="PS1159_v2.g10665.t1"/>
    </source>
</evidence>
<dbReference type="Proteomes" id="UP000887580">
    <property type="component" value="Unplaced"/>
</dbReference>
<protein>
    <submittedName>
        <fullName evidence="2">Uncharacterized protein</fullName>
    </submittedName>
</protein>